<dbReference type="PROSITE" id="PS50076">
    <property type="entry name" value="DNAJ_2"/>
    <property type="match status" value="1"/>
</dbReference>
<dbReference type="PROSITE" id="PS00636">
    <property type="entry name" value="DNAJ_1"/>
    <property type="match status" value="1"/>
</dbReference>
<evidence type="ECO:0000256" key="3">
    <source>
        <dbReference type="ARBA" id="ARBA00022771"/>
    </source>
</evidence>
<dbReference type="FunFam" id="1.10.287.110:FF:000058">
    <property type="entry name" value="Chaperone protein dnaJ GFA2, mitochondrial"/>
    <property type="match status" value="1"/>
</dbReference>
<sequence>MVRSNGFRVVHLLARRRLSSHLLPDSPIVYESFLKGCYRRFGSAICDKPRNFLSPNSRNVVNERNWLRVGLINVNLGATRSIHGTGFMARDYYDVLGVNRNATPSEIKKAYYGLAKKLHPDTNKYDPEAETKFQEVQKAYEVLKDEEKRQQYDQLGHESFEQAANGGAGGPGFNPFEGGFNPFEDIFRNSDNIFSSFFNRGLGGQDVKIAIELSFMEAVQGCTKTLTFQTDLPCEACGGTGVPPGTRPETCRRCRGSGMIITQTGPMTLQTTCPQCGGTGKTVSGLRLGAIKMARSKERRGGENKAIYNDYREGEENLMEAKNWDEG</sequence>
<keyword evidence="4 6" id="KW-0862">Zinc</keyword>
<dbReference type="SUPFAM" id="SSF57938">
    <property type="entry name" value="DnaJ/Hsp40 cysteine-rich domain"/>
    <property type="match status" value="1"/>
</dbReference>
<dbReference type="PROSITE" id="PS51188">
    <property type="entry name" value="ZF_CR"/>
    <property type="match status" value="1"/>
</dbReference>
<dbReference type="Gene3D" id="2.60.260.20">
    <property type="entry name" value="Urease metallochaperone UreE, N-terminal domain"/>
    <property type="match status" value="1"/>
</dbReference>
<feature type="domain" description="J" evidence="7">
    <location>
        <begin position="91"/>
        <end position="156"/>
    </location>
</feature>
<dbReference type="CDD" id="cd10719">
    <property type="entry name" value="DnaJ_zf"/>
    <property type="match status" value="1"/>
</dbReference>
<dbReference type="SUPFAM" id="SSF46565">
    <property type="entry name" value="Chaperone J-domain"/>
    <property type="match status" value="1"/>
</dbReference>
<feature type="zinc finger region" description="CR-type" evidence="6">
    <location>
        <begin position="221"/>
        <end position="300"/>
    </location>
</feature>
<dbReference type="CDD" id="cd06257">
    <property type="entry name" value="DnaJ"/>
    <property type="match status" value="1"/>
</dbReference>
<evidence type="ECO:0000256" key="6">
    <source>
        <dbReference type="PROSITE-ProRule" id="PRU00546"/>
    </source>
</evidence>
<keyword evidence="2" id="KW-0677">Repeat</keyword>
<proteinExistence type="predicted"/>
<dbReference type="SMART" id="SM00271">
    <property type="entry name" value="DnaJ"/>
    <property type="match status" value="1"/>
</dbReference>
<dbReference type="PANTHER" id="PTHR43096:SF52">
    <property type="entry name" value="DNAJ HOMOLOG 1, MITOCHONDRIAL-RELATED"/>
    <property type="match status" value="1"/>
</dbReference>
<dbReference type="Gene3D" id="1.10.287.110">
    <property type="entry name" value="DnaJ domain"/>
    <property type="match status" value="1"/>
</dbReference>
<dbReference type="PANTHER" id="PTHR43096">
    <property type="entry name" value="DNAJ HOMOLOG 1, MITOCHONDRIAL-RELATED"/>
    <property type="match status" value="1"/>
</dbReference>
<evidence type="ECO:0000256" key="5">
    <source>
        <dbReference type="ARBA" id="ARBA00023186"/>
    </source>
</evidence>
<dbReference type="Pfam" id="PF00684">
    <property type="entry name" value="DnaJ_CXXCXGXG"/>
    <property type="match status" value="1"/>
</dbReference>
<dbReference type="InterPro" id="IPR001305">
    <property type="entry name" value="HSP_DnaJ_Cys-rich_dom"/>
</dbReference>
<evidence type="ECO:0000256" key="2">
    <source>
        <dbReference type="ARBA" id="ARBA00022737"/>
    </source>
</evidence>
<dbReference type="AlphaFoldDB" id="A0ABC8R871"/>
<name>A0ABC8R871_9AQUA</name>
<keyword evidence="10" id="KW-1185">Reference proteome</keyword>
<comment type="caution">
    <text evidence="9">The sequence shown here is derived from an EMBL/GenBank/DDBJ whole genome shotgun (WGS) entry which is preliminary data.</text>
</comment>
<reference evidence="9 10" key="1">
    <citation type="submission" date="2024-02" db="EMBL/GenBank/DDBJ databases">
        <authorList>
            <person name="Vignale AGUSTIN F."/>
            <person name="Sosa J E."/>
            <person name="Modenutti C."/>
        </authorList>
    </citation>
    <scope>NUCLEOTIDE SEQUENCE [LARGE SCALE GENOMIC DNA]</scope>
</reference>
<dbReference type="Proteomes" id="UP001642360">
    <property type="component" value="Unassembled WGS sequence"/>
</dbReference>
<dbReference type="InterPro" id="IPR036869">
    <property type="entry name" value="J_dom_sf"/>
</dbReference>
<dbReference type="Pfam" id="PF00226">
    <property type="entry name" value="DnaJ"/>
    <property type="match status" value="1"/>
</dbReference>
<evidence type="ECO:0000259" key="7">
    <source>
        <dbReference type="PROSITE" id="PS50076"/>
    </source>
</evidence>
<feature type="domain" description="CR-type" evidence="8">
    <location>
        <begin position="221"/>
        <end position="300"/>
    </location>
</feature>
<dbReference type="EMBL" id="CAUOFW020001036">
    <property type="protein sequence ID" value="CAK9140357.1"/>
    <property type="molecule type" value="Genomic_DNA"/>
</dbReference>
<organism evidence="9 10">
    <name type="scientific">Ilex paraguariensis</name>
    <name type="common">yerba mate</name>
    <dbReference type="NCBI Taxonomy" id="185542"/>
    <lineage>
        <taxon>Eukaryota</taxon>
        <taxon>Viridiplantae</taxon>
        <taxon>Streptophyta</taxon>
        <taxon>Embryophyta</taxon>
        <taxon>Tracheophyta</taxon>
        <taxon>Spermatophyta</taxon>
        <taxon>Magnoliopsida</taxon>
        <taxon>eudicotyledons</taxon>
        <taxon>Gunneridae</taxon>
        <taxon>Pentapetalae</taxon>
        <taxon>asterids</taxon>
        <taxon>campanulids</taxon>
        <taxon>Aquifoliales</taxon>
        <taxon>Aquifoliaceae</taxon>
        <taxon>Ilex</taxon>
    </lineage>
</organism>
<evidence type="ECO:0000256" key="1">
    <source>
        <dbReference type="ARBA" id="ARBA00022723"/>
    </source>
</evidence>
<dbReference type="Gene3D" id="2.10.230.10">
    <property type="entry name" value="Heat shock protein DnaJ, cysteine-rich domain"/>
    <property type="match status" value="1"/>
</dbReference>
<keyword evidence="1 6" id="KW-0479">Metal-binding</keyword>
<evidence type="ECO:0000313" key="9">
    <source>
        <dbReference type="EMBL" id="CAK9140357.1"/>
    </source>
</evidence>
<evidence type="ECO:0000259" key="8">
    <source>
        <dbReference type="PROSITE" id="PS51188"/>
    </source>
</evidence>
<dbReference type="InterPro" id="IPR001623">
    <property type="entry name" value="DnaJ_domain"/>
</dbReference>
<gene>
    <name evidence="9" type="ORF">ILEXP_LOCUS7801</name>
</gene>
<keyword evidence="3 6" id="KW-0863">Zinc-finger</keyword>
<accession>A0ABC8R871</accession>
<dbReference type="InterPro" id="IPR036410">
    <property type="entry name" value="HSP_DnaJ_Cys-rich_dom_sf"/>
</dbReference>
<evidence type="ECO:0000313" key="10">
    <source>
        <dbReference type="Proteomes" id="UP001642360"/>
    </source>
</evidence>
<keyword evidence="5" id="KW-0143">Chaperone</keyword>
<dbReference type="InterPro" id="IPR018253">
    <property type="entry name" value="DnaJ_domain_CS"/>
</dbReference>
<dbReference type="FunFam" id="2.10.230.10:FF:000001">
    <property type="entry name" value="DnaJ subfamily A member 2"/>
    <property type="match status" value="1"/>
</dbReference>
<protein>
    <submittedName>
        <fullName evidence="9">Uncharacterized protein</fullName>
    </submittedName>
</protein>
<evidence type="ECO:0000256" key="4">
    <source>
        <dbReference type="ARBA" id="ARBA00022833"/>
    </source>
</evidence>
<dbReference type="GO" id="GO:0008270">
    <property type="term" value="F:zinc ion binding"/>
    <property type="evidence" value="ECO:0007669"/>
    <property type="project" value="UniProtKB-KW"/>
</dbReference>
<dbReference type="PRINTS" id="PR00625">
    <property type="entry name" value="JDOMAIN"/>
</dbReference>